<dbReference type="Proteomes" id="UP000518206">
    <property type="component" value="Unassembled WGS sequence"/>
</dbReference>
<evidence type="ECO:0000313" key="2">
    <source>
        <dbReference type="Proteomes" id="UP000518206"/>
    </source>
</evidence>
<protein>
    <submittedName>
        <fullName evidence="1">Uncharacterized protein</fullName>
    </submittedName>
</protein>
<sequence>MNHSPDTGTFQVIQAYSRAEAIGDGVLVDVTDTAREAGYLLPVAMTAAVWAETVAWDATNRAPQDEAGRLWDVLWMARPAAARTGFGQTRVAFDVLRVPNDPGASEPQRVTLHVHIGPGDDGHAALTVLLPHED</sequence>
<accession>A0A7W4UC00</accession>
<name>A0A7W4UC00_9CELL</name>
<dbReference type="AlphaFoldDB" id="A0A7W4UC00"/>
<dbReference type="EMBL" id="JACHVX010000001">
    <property type="protein sequence ID" value="MBB2921299.1"/>
    <property type="molecule type" value="Genomic_DNA"/>
</dbReference>
<dbReference type="InterPro" id="IPR046480">
    <property type="entry name" value="DUF6573"/>
</dbReference>
<gene>
    <name evidence="1" type="ORF">FHR80_000193</name>
</gene>
<organism evidence="1 2">
    <name type="scientific">Cellulomonas cellasea</name>
    <dbReference type="NCBI Taxonomy" id="43670"/>
    <lineage>
        <taxon>Bacteria</taxon>
        <taxon>Bacillati</taxon>
        <taxon>Actinomycetota</taxon>
        <taxon>Actinomycetes</taxon>
        <taxon>Micrococcales</taxon>
        <taxon>Cellulomonadaceae</taxon>
        <taxon>Cellulomonas</taxon>
    </lineage>
</organism>
<dbReference type="RefSeq" id="WP_183294340.1">
    <property type="nucleotide sequence ID" value="NZ_JACHVX010000001.1"/>
</dbReference>
<reference evidence="1 2" key="2">
    <citation type="submission" date="2020-08" db="EMBL/GenBank/DDBJ databases">
        <authorList>
            <person name="Partida-Martinez L."/>
            <person name="Huntemann M."/>
            <person name="Clum A."/>
            <person name="Wang J."/>
            <person name="Palaniappan K."/>
            <person name="Ritter S."/>
            <person name="Chen I.-M."/>
            <person name="Stamatis D."/>
            <person name="Reddy T."/>
            <person name="O'Malley R."/>
            <person name="Daum C."/>
            <person name="Shapiro N."/>
            <person name="Ivanova N."/>
            <person name="Kyrpides N."/>
            <person name="Woyke T."/>
        </authorList>
    </citation>
    <scope>NUCLEOTIDE SEQUENCE [LARGE SCALE GENOMIC DNA]</scope>
    <source>
        <strain evidence="1 2">RAS26</strain>
    </source>
</reference>
<evidence type="ECO:0000313" key="1">
    <source>
        <dbReference type="EMBL" id="MBB2921299.1"/>
    </source>
</evidence>
<dbReference type="Pfam" id="PF20213">
    <property type="entry name" value="DUF6573"/>
    <property type="match status" value="1"/>
</dbReference>
<proteinExistence type="predicted"/>
<reference evidence="1 2" key="1">
    <citation type="submission" date="2020-08" db="EMBL/GenBank/DDBJ databases">
        <title>The Agave Microbiome: Exploring the role of microbial communities in plant adaptations to desert environments.</title>
        <authorList>
            <person name="Partida-Martinez L.P."/>
        </authorList>
    </citation>
    <scope>NUCLEOTIDE SEQUENCE [LARGE SCALE GENOMIC DNA]</scope>
    <source>
        <strain evidence="1 2">RAS26</strain>
    </source>
</reference>
<comment type="caution">
    <text evidence="1">The sequence shown here is derived from an EMBL/GenBank/DDBJ whole genome shotgun (WGS) entry which is preliminary data.</text>
</comment>